<protein>
    <submittedName>
        <fullName evidence="1">Uncharacterized protein</fullName>
    </submittedName>
</protein>
<organism evidence="1 2">
    <name type="scientific">Asprobacillus argus</name>
    <dbReference type="NCBI Taxonomy" id="3076534"/>
    <lineage>
        <taxon>Bacteria</taxon>
        <taxon>Pseudomonadati</taxon>
        <taxon>Bacteroidota</taxon>
        <taxon>Flavobacteriia</taxon>
        <taxon>Flavobacteriales</taxon>
        <taxon>Flavobacteriaceae</taxon>
        <taxon>Asprobacillus</taxon>
    </lineage>
</organism>
<dbReference type="RefSeq" id="WP_349241651.1">
    <property type="nucleotide sequence ID" value="NZ_JAVTTO010000003.1"/>
</dbReference>
<proteinExistence type="predicted"/>
<gene>
    <name evidence="1" type="ORF">RQM59_08365</name>
</gene>
<dbReference type="Proteomes" id="UP001257277">
    <property type="component" value="Unassembled WGS sequence"/>
</dbReference>
<reference evidence="1 2" key="1">
    <citation type="submission" date="2023-09" db="EMBL/GenBank/DDBJ databases">
        <title>Novel taxa isolated from Blanes Bay.</title>
        <authorList>
            <person name="Rey-Velasco X."/>
            <person name="Lucena T."/>
        </authorList>
    </citation>
    <scope>NUCLEOTIDE SEQUENCE [LARGE SCALE GENOMIC DNA]</scope>
    <source>
        <strain evidence="1 2">S356</strain>
    </source>
</reference>
<comment type="caution">
    <text evidence="1">The sequence shown here is derived from an EMBL/GenBank/DDBJ whole genome shotgun (WGS) entry which is preliminary data.</text>
</comment>
<sequence>MKRIIYKPLHVIDEMNNKKKLKELENRIDETLFYVWDPIGISNEPCARGEYSSYTMTILKYTLTEDLTKIAEILSKIESDSMGLSPNRKHNEKVAERLVEFKIAVENELR</sequence>
<accession>A0ABU3LFA5</accession>
<keyword evidence="2" id="KW-1185">Reference proteome</keyword>
<dbReference type="EMBL" id="JAVTTO010000003">
    <property type="protein sequence ID" value="MDT7832391.1"/>
    <property type="molecule type" value="Genomic_DNA"/>
</dbReference>
<evidence type="ECO:0000313" key="1">
    <source>
        <dbReference type="EMBL" id="MDT7832391.1"/>
    </source>
</evidence>
<name>A0ABU3LFA5_9FLAO</name>
<evidence type="ECO:0000313" key="2">
    <source>
        <dbReference type="Proteomes" id="UP001257277"/>
    </source>
</evidence>